<keyword evidence="1" id="KW-0808">Transferase</keyword>
<dbReference type="EMBL" id="MFEH01000005">
    <property type="protein sequence ID" value="OGE73644.1"/>
    <property type="molecule type" value="Genomic_DNA"/>
</dbReference>
<dbReference type="GO" id="GO:0009103">
    <property type="term" value="P:lipopolysaccharide biosynthetic process"/>
    <property type="evidence" value="ECO:0007669"/>
    <property type="project" value="TreeGrafter"/>
</dbReference>
<gene>
    <name evidence="4" type="ORF">A2717_03345</name>
</gene>
<dbReference type="Pfam" id="PF13439">
    <property type="entry name" value="Glyco_transf_4"/>
    <property type="match status" value="1"/>
</dbReference>
<protein>
    <recommendedName>
        <fullName evidence="6">Glycosyl transferase family 1 domain-containing protein</fullName>
    </recommendedName>
</protein>
<feature type="domain" description="Glycosyl transferase family 1" evidence="2">
    <location>
        <begin position="191"/>
        <end position="344"/>
    </location>
</feature>
<dbReference type="InterPro" id="IPR028098">
    <property type="entry name" value="Glyco_trans_4-like_N"/>
</dbReference>
<proteinExistence type="predicted"/>
<comment type="caution">
    <text evidence="4">The sequence shown here is derived from an EMBL/GenBank/DDBJ whole genome shotgun (WGS) entry which is preliminary data.</text>
</comment>
<organism evidence="4 5">
    <name type="scientific">Candidatus Doudnabacteria bacterium RIFCSPHIGHO2_01_FULL_41_86</name>
    <dbReference type="NCBI Taxonomy" id="1817821"/>
    <lineage>
        <taxon>Bacteria</taxon>
        <taxon>Candidatus Doudnaibacteriota</taxon>
    </lineage>
</organism>
<accession>A0A1F5N7Q8</accession>
<dbReference type="SUPFAM" id="SSF53756">
    <property type="entry name" value="UDP-Glycosyltransferase/glycogen phosphorylase"/>
    <property type="match status" value="1"/>
</dbReference>
<evidence type="ECO:0008006" key="6">
    <source>
        <dbReference type="Google" id="ProtNLM"/>
    </source>
</evidence>
<dbReference type="PANTHER" id="PTHR46401:SF2">
    <property type="entry name" value="GLYCOSYLTRANSFERASE WBBK-RELATED"/>
    <property type="match status" value="1"/>
</dbReference>
<feature type="domain" description="Glycosyltransferase subfamily 4-like N-terminal" evidence="3">
    <location>
        <begin position="17"/>
        <end position="162"/>
    </location>
</feature>
<dbReference type="Pfam" id="PF00534">
    <property type="entry name" value="Glycos_transf_1"/>
    <property type="match status" value="1"/>
</dbReference>
<dbReference type="Gene3D" id="3.40.50.2000">
    <property type="entry name" value="Glycogen Phosphorylase B"/>
    <property type="match status" value="2"/>
</dbReference>
<sequence length="368" mass="41676">MKIGIEAERANMPNPAGPERYAAEIIRNLAKLDHTNEYILYFRTKPQDWFYQLPKNFSIKVIPFPKFWTQIRISWEMLIKPVEVLVILAATLPLIHPRKTVVTIHDIAYELFDGIYTGYMKYFQKFSSRYASRFASRLITVSEATKKDLVRVYNTDPKKITVTLLGSAEGFKPMSYEECQPVLDKYNLVYQKYILFLGTIQPRKNIPKLVEAFQKVRKENRIEEKLIIAGGRGWLWEPILKVVKTASIDGSVKYLDYIPKEDLPYLIAGAKLLTLPATYEGFGIPPLEAMASGVPTVVSNISSLPEVVGDAGVLVDPTSVNSIAGGLLKVIIDSDLRKQMIAKGLERAKLFTWENAAKQTLEVIESLK</sequence>
<dbReference type="Proteomes" id="UP000177610">
    <property type="component" value="Unassembled WGS sequence"/>
</dbReference>
<evidence type="ECO:0000259" key="2">
    <source>
        <dbReference type="Pfam" id="PF00534"/>
    </source>
</evidence>
<reference evidence="4 5" key="1">
    <citation type="journal article" date="2016" name="Nat. Commun.">
        <title>Thousands of microbial genomes shed light on interconnected biogeochemical processes in an aquifer system.</title>
        <authorList>
            <person name="Anantharaman K."/>
            <person name="Brown C.T."/>
            <person name="Hug L.A."/>
            <person name="Sharon I."/>
            <person name="Castelle C.J."/>
            <person name="Probst A.J."/>
            <person name="Thomas B.C."/>
            <person name="Singh A."/>
            <person name="Wilkins M.J."/>
            <person name="Karaoz U."/>
            <person name="Brodie E.L."/>
            <person name="Williams K.H."/>
            <person name="Hubbard S.S."/>
            <person name="Banfield J.F."/>
        </authorList>
    </citation>
    <scope>NUCLEOTIDE SEQUENCE [LARGE SCALE GENOMIC DNA]</scope>
</reference>
<dbReference type="FunFam" id="3.40.50.2000:FF:000119">
    <property type="entry name" value="Glycosyl transferase group 1"/>
    <property type="match status" value="1"/>
</dbReference>
<name>A0A1F5N7Q8_9BACT</name>
<evidence type="ECO:0000313" key="5">
    <source>
        <dbReference type="Proteomes" id="UP000177610"/>
    </source>
</evidence>
<evidence type="ECO:0000256" key="1">
    <source>
        <dbReference type="ARBA" id="ARBA00022679"/>
    </source>
</evidence>
<dbReference type="GO" id="GO:0016757">
    <property type="term" value="F:glycosyltransferase activity"/>
    <property type="evidence" value="ECO:0007669"/>
    <property type="project" value="InterPro"/>
</dbReference>
<dbReference type="PANTHER" id="PTHR46401">
    <property type="entry name" value="GLYCOSYLTRANSFERASE WBBK-RELATED"/>
    <property type="match status" value="1"/>
</dbReference>
<evidence type="ECO:0000313" key="4">
    <source>
        <dbReference type="EMBL" id="OGE73644.1"/>
    </source>
</evidence>
<dbReference type="InterPro" id="IPR001296">
    <property type="entry name" value="Glyco_trans_1"/>
</dbReference>
<evidence type="ECO:0000259" key="3">
    <source>
        <dbReference type="Pfam" id="PF13439"/>
    </source>
</evidence>
<dbReference type="AlphaFoldDB" id="A0A1F5N7Q8"/>
<dbReference type="STRING" id="1817821.A2717_03345"/>
<dbReference type="CDD" id="cd03809">
    <property type="entry name" value="GT4_MtfB-like"/>
    <property type="match status" value="1"/>
</dbReference>